<dbReference type="OrthoDB" id="5336600at2759"/>
<name>A0A3D8QPG0_9HELO</name>
<dbReference type="Gene3D" id="3.40.50.720">
    <property type="entry name" value="NAD(P)-binding Rossmann-like Domain"/>
    <property type="match status" value="1"/>
</dbReference>
<dbReference type="STRING" id="1849047.A0A3D8QPG0"/>
<comment type="similarity">
    <text evidence="1">Belongs to the short-chain dehydrogenases/reductases (SDR) family.</text>
</comment>
<gene>
    <name evidence="3" type="ORF">BP6252_11261</name>
</gene>
<dbReference type="InterPro" id="IPR002347">
    <property type="entry name" value="SDR_fam"/>
</dbReference>
<organism evidence="3 4">
    <name type="scientific">Coleophoma cylindrospora</name>
    <dbReference type="NCBI Taxonomy" id="1849047"/>
    <lineage>
        <taxon>Eukaryota</taxon>
        <taxon>Fungi</taxon>
        <taxon>Dikarya</taxon>
        <taxon>Ascomycota</taxon>
        <taxon>Pezizomycotina</taxon>
        <taxon>Leotiomycetes</taxon>
        <taxon>Helotiales</taxon>
        <taxon>Dermateaceae</taxon>
        <taxon>Coleophoma</taxon>
    </lineage>
</organism>
<sequence>MPVAHVSIPVADIQKSTAFYKAVLQPFGYGIFKELGSVVGFAPKYGNPDFWLHSCPNESKPANGSPRLTAHVAFEGASQKAVQDWHRMALDKKNIIIVGAGPLISHSLSLWLASQNWEIVLISRSQDKLDGYAKEIQSLHPDTRVLTRTADASQPSSLTPALDWAAAQLGGKVDVLCYNAANVSPYDLMSLTPEELESSFKIAAVGTLVAGQWFSKHANTERISQNEYPLFLVPGGVLDKNPYPPYSSLSAAKSASQNLARQFAIVLPEKFKILVGVPTIVDPIVPLEGGGWATKSVPEVIVDKTFRPFFEDREKIKHGELTVEEWTLERVW</sequence>
<dbReference type="AlphaFoldDB" id="A0A3D8QPG0"/>
<dbReference type="Proteomes" id="UP000256645">
    <property type="component" value="Unassembled WGS sequence"/>
</dbReference>
<dbReference type="Gene3D" id="3.10.180.10">
    <property type="entry name" value="2,3-Dihydroxybiphenyl 1,2-Dioxygenase, domain 1"/>
    <property type="match status" value="1"/>
</dbReference>
<dbReference type="Pfam" id="PF00106">
    <property type="entry name" value="adh_short"/>
    <property type="match status" value="1"/>
</dbReference>
<dbReference type="InterPro" id="IPR036291">
    <property type="entry name" value="NAD(P)-bd_dom_sf"/>
</dbReference>
<evidence type="ECO:0000313" key="3">
    <source>
        <dbReference type="EMBL" id="RDW63716.1"/>
    </source>
</evidence>
<reference evidence="3 4" key="1">
    <citation type="journal article" date="2018" name="IMA Fungus">
        <title>IMA Genome-F 9: Draft genome sequence of Annulohypoxylon stygium, Aspergillus mulundensis, Berkeleyomyces basicola (syn. Thielaviopsis basicola), Ceratocystis smalleyi, two Cercospora beticola strains, Coleophoma cylindrospora, Fusarium fracticaudum, Phialophora cf. hyalina, and Morchella septimelata.</title>
        <authorList>
            <person name="Wingfield B.D."/>
            <person name="Bills G.F."/>
            <person name="Dong Y."/>
            <person name="Huang W."/>
            <person name="Nel W.J."/>
            <person name="Swalarsk-Parry B.S."/>
            <person name="Vaghefi N."/>
            <person name="Wilken P.M."/>
            <person name="An Z."/>
            <person name="de Beer Z.W."/>
            <person name="De Vos L."/>
            <person name="Chen L."/>
            <person name="Duong T.A."/>
            <person name="Gao Y."/>
            <person name="Hammerbacher A."/>
            <person name="Kikkert J.R."/>
            <person name="Li Y."/>
            <person name="Li H."/>
            <person name="Li K."/>
            <person name="Li Q."/>
            <person name="Liu X."/>
            <person name="Ma X."/>
            <person name="Naidoo K."/>
            <person name="Pethybridge S.J."/>
            <person name="Sun J."/>
            <person name="Steenkamp E.T."/>
            <person name="van der Nest M.A."/>
            <person name="van Wyk S."/>
            <person name="Wingfield M.J."/>
            <person name="Xiong C."/>
            <person name="Yue Q."/>
            <person name="Zhang X."/>
        </authorList>
    </citation>
    <scope>NUCLEOTIDE SEQUENCE [LARGE SCALE GENOMIC DNA]</scope>
    <source>
        <strain evidence="3 4">BP6252</strain>
    </source>
</reference>
<dbReference type="SUPFAM" id="SSF51735">
    <property type="entry name" value="NAD(P)-binding Rossmann-fold domains"/>
    <property type="match status" value="1"/>
</dbReference>
<comment type="caution">
    <text evidence="3">The sequence shown here is derived from an EMBL/GenBank/DDBJ whole genome shotgun (WGS) entry which is preliminary data.</text>
</comment>
<dbReference type="SUPFAM" id="SSF54593">
    <property type="entry name" value="Glyoxalase/Bleomycin resistance protein/Dihydroxybiphenyl dioxygenase"/>
    <property type="match status" value="1"/>
</dbReference>
<evidence type="ECO:0000313" key="4">
    <source>
        <dbReference type="Proteomes" id="UP000256645"/>
    </source>
</evidence>
<accession>A0A3D8QPG0</accession>
<dbReference type="GO" id="GO:0016491">
    <property type="term" value="F:oxidoreductase activity"/>
    <property type="evidence" value="ECO:0007669"/>
    <property type="project" value="UniProtKB-KW"/>
</dbReference>
<evidence type="ECO:0000256" key="1">
    <source>
        <dbReference type="ARBA" id="ARBA00006484"/>
    </source>
</evidence>
<dbReference type="PANTHER" id="PTHR43669">
    <property type="entry name" value="5-KETO-D-GLUCONATE 5-REDUCTASE"/>
    <property type="match status" value="1"/>
</dbReference>
<dbReference type="InterPro" id="IPR029068">
    <property type="entry name" value="Glyas_Bleomycin-R_OHBP_Dase"/>
</dbReference>
<dbReference type="EMBL" id="PDLM01000013">
    <property type="protein sequence ID" value="RDW63716.1"/>
    <property type="molecule type" value="Genomic_DNA"/>
</dbReference>
<evidence type="ECO:0000256" key="2">
    <source>
        <dbReference type="ARBA" id="ARBA00023002"/>
    </source>
</evidence>
<dbReference type="PANTHER" id="PTHR43669:SF3">
    <property type="entry name" value="ALCOHOL DEHYDROGENASE, PUTATIVE (AFU_ORTHOLOGUE AFUA_3G03445)-RELATED"/>
    <property type="match status" value="1"/>
</dbReference>
<proteinExistence type="inferred from homology"/>
<keyword evidence="2" id="KW-0560">Oxidoreductase</keyword>
<keyword evidence="4" id="KW-1185">Reference proteome</keyword>
<protein>
    <recommendedName>
        <fullName evidence="5">NAD(P)-binding protein</fullName>
    </recommendedName>
</protein>
<evidence type="ECO:0008006" key="5">
    <source>
        <dbReference type="Google" id="ProtNLM"/>
    </source>
</evidence>